<evidence type="ECO:0000313" key="3">
    <source>
        <dbReference type="Proteomes" id="UP000335636"/>
    </source>
</evidence>
<dbReference type="EMBL" id="CABDUW010000462">
    <property type="protein sequence ID" value="VTJ69441.1"/>
    <property type="molecule type" value="Genomic_DNA"/>
</dbReference>
<keyword evidence="3" id="KW-1185">Reference proteome</keyword>
<dbReference type="Proteomes" id="UP000335636">
    <property type="component" value="Unassembled WGS sequence"/>
</dbReference>
<protein>
    <submittedName>
        <fullName evidence="2">Uncharacterized protein</fullName>
    </submittedName>
</protein>
<comment type="cofactor">
    <cofactor evidence="1">
        <name>FAD</name>
        <dbReference type="ChEBI" id="CHEBI:57692"/>
    </cofactor>
</comment>
<comment type="caution">
    <text evidence="2">The sequence shown here is derived from an EMBL/GenBank/DDBJ whole genome shotgun (WGS) entry which is preliminary data.</text>
</comment>
<accession>A0A5E4BKB0</accession>
<reference evidence="2" key="1">
    <citation type="submission" date="2019-04" db="EMBL/GenBank/DDBJ databases">
        <authorList>
            <person name="Alioto T."/>
            <person name="Alioto T."/>
        </authorList>
    </citation>
    <scope>NUCLEOTIDE SEQUENCE [LARGE SCALE GENOMIC DNA]</scope>
</reference>
<dbReference type="InterPro" id="IPR010031">
    <property type="entry name" value="FAD_lactone_oxidase-like"/>
</dbReference>
<dbReference type="InterPro" id="IPR036318">
    <property type="entry name" value="FAD-bd_PCMH-like_sf"/>
</dbReference>
<dbReference type="InterPro" id="IPR016169">
    <property type="entry name" value="FAD-bd_PCMH_sub2"/>
</dbReference>
<proteinExistence type="predicted"/>
<dbReference type="SUPFAM" id="SSF56176">
    <property type="entry name" value="FAD-binding/transporter-associated domain-like"/>
    <property type="match status" value="1"/>
</dbReference>
<name>A0A5E4BKB0_MARMO</name>
<sequence>MAARSTPRAPLGREPPCLLAARHRGLRGLGLTGDRARKSHVVLWVVALTLMTADGAILECSESSNTEVFQAARVHLGCLGVILTITLQCVPQFHLQEMSFPSTLKEVLSLAHHCSASGEKWRTLQQVSRILLTVPMVPMNYEV</sequence>
<organism evidence="2 3">
    <name type="scientific">Marmota monax</name>
    <name type="common">Woodchuck</name>
    <dbReference type="NCBI Taxonomy" id="9995"/>
    <lineage>
        <taxon>Eukaryota</taxon>
        <taxon>Metazoa</taxon>
        <taxon>Chordata</taxon>
        <taxon>Craniata</taxon>
        <taxon>Vertebrata</taxon>
        <taxon>Euteleostomi</taxon>
        <taxon>Mammalia</taxon>
        <taxon>Eutheria</taxon>
        <taxon>Euarchontoglires</taxon>
        <taxon>Glires</taxon>
        <taxon>Rodentia</taxon>
        <taxon>Sciuromorpha</taxon>
        <taxon>Sciuridae</taxon>
        <taxon>Xerinae</taxon>
        <taxon>Marmotini</taxon>
        <taxon>Marmota</taxon>
    </lineage>
</organism>
<dbReference type="PANTHER" id="PTHR43762:SF8">
    <property type="entry name" value="L-GULONOLACTONE OXIDASE"/>
    <property type="match status" value="1"/>
</dbReference>
<gene>
    <name evidence="2" type="ORF">MONAX_5E032351</name>
</gene>
<dbReference type="GO" id="GO:0016899">
    <property type="term" value="F:oxidoreductase activity, acting on the CH-OH group of donors, oxygen as acceptor"/>
    <property type="evidence" value="ECO:0007669"/>
    <property type="project" value="InterPro"/>
</dbReference>
<evidence type="ECO:0000313" key="2">
    <source>
        <dbReference type="EMBL" id="VTJ69441.1"/>
    </source>
</evidence>
<dbReference type="PANTHER" id="PTHR43762">
    <property type="entry name" value="L-GULONOLACTONE OXIDASE"/>
    <property type="match status" value="1"/>
</dbReference>
<dbReference type="GO" id="GO:0050660">
    <property type="term" value="F:flavin adenine dinucleotide binding"/>
    <property type="evidence" value="ECO:0007669"/>
    <property type="project" value="InterPro"/>
</dbReference>
<dbReference type="Gene3D" id="3.30.465.10">
    <property type="match status" value="1"/>
</dbReference>
<evidence type="ECO:0000256" key="1">
    <source>
        <dbReference type="ARBA" id="ARBA00001974"/>
    </source>
</evidence>
<dbReference type="AlphaFoldDB" id="A0A5E4BKB0"/>